<dbReference type="AlphaFoldDB" id="A0A1V9Y767"/>
<evidence type="ECO:0000313" key="3">
    <source>
        <dbReference type="EMBL" id="OQR81575.1"/>
    </source>
</evidence>
<dbReference type="PANTHER" id="PTHR13082:SF0">
    <property type="entry name" value="HISTONE DEACETYLASE COMPLEX SUBUNIT SAP18"/>
    <property type="match status" value="1"/>
</dbReference>
<dbReference type="STRING" id="74557.A0A1V9Y767"/>
<dbReference type="Pfam" id="PF06487">
    <property type="entry name" value="SAP18"/>
    <property type="match status" value="1"/>
</dbReference>
<dbReference type="EMBL" id="JNBS01004950">
    <property type="protein sequence ID" value="OQR81575.1"/>
    <property type="molecule type" value="Genomic_DNA"/>
</dbReference>
<organism evidence="3 4">
    <name type="scientific">Thraustotheca clavata</name>
    <dbReference type="NCBI Taxonomy" id="74557"/>
    <lineage>
        <taxon>Eukaryota</taxon>
        <taxon>Sar</taxon>
        <taxon>Stramenopiles</taxon>
        <taxon>Oomycota</taxon>
        <taxon>Saprolegniomycetes</taxon>
        <taxon>Saprolegniales</taxon>
        <taxon>Achlyaceae</taxon>
        <taxon>Thraustotheca</taxon>
    </lineage>
</organism>
<feature type="region of interest" description="Disordered" evidence="2">
    <location>
        <begin position="1"/>
        <end position="32"/>
    </location>
</feature>
<name>A0A1V9Y767_9STRA</name>
<evidence type="ECO:0008006" key="5">
    <source>
        <dbReference type="Google" id="ProtNLM"/>
    </source>
</evidence>
<comment type="similarity">
    <text evidence="1">Belongs to the SAP18 family.</text>
</comment>
<dbReference type="GO" id="GO:0003714">
    <property type="term" value="F:transcription corepressor activity"/>
    <property type="evidence" value="ECO:0007669"/>
    <property type="project" value="TreeGrafter"/>
</dbReference>
<dbReference type="Proteomes" id="UP000243217">
    <property type="component" value="Unassembled WGS sequence"/>
</dbReference>
<dbReference type="InterPro" id="IPR042534">
    <property type="entry name" value="SAP18_sf"/>
</dbReference>
<comment type="caution">
    <text evidence="3">The sequence shown here is derived from an EMBL/GenBank/DDBJ whole genome shotgun (WGS) entry which is preliminary data.</text>
</comment>
<evidence type="ECO:0000256" key="1">
    <source>
        <dbReference type="ARBA" id="ARBA00009143"/>
    </source>
</evidence>
<protein>
    <recommendedName>
        <fullName evidence="5">Histone deacetylase complex subunit SAP18</fullName>
    </recommendedName>
</protein>
<sequence length="152" mass="16988">MRVVERNGGREERGREERGQTNDAASEKRAAPVVIERESTCPTLIRVFCGASHHRPDDYNNMNETAIANELHIYTWMDATLREITGLVQDANEDARKSSRLAYSIVFPDRRGKYTLKKAGVVGGRKPSPDEDKTLAGLGFQSGDFLDVAMFN</sequence>
<evidence type="ECO:0000313" key="4">
    <source>
        <dbReference type="Proteomes" id="UP000243217"/>
    </source>
</evidence>
<dbReference type="Gene3D" id="3.10.20.550">
    <property type="entry name" value="ASAP complex, SAP18 subunit"/>
    <property type="match status" value="1"/>
</dbReference>
<dbReference type="OrthoDB" id="440566at2759"/>
<dbReference type="InterPro" id="IPR010516">
    <property type="entry name" value="SAP18"/>
</dbReference>
<proteinExistence type="inferred from homology"/>
<reference evidence="3 4" key="1">
    <citation type="journal article" date="2014" name="Genome Biol. Evol.">
        <title>The secreted proteins of Achlya hypogyna and Thraustotheca clavata identify the ancestral oomycete secretome and reveal gene acquisitions by horizontal gene transfer.</title>
        <authorList>
            <person name="Misner I."/>
            <person name="Blouin N."/>
            <person name="Leonard G."/>
            <person name="Richards T.A."/>
            <person name="Lane C.E."/>
        </authorList>
    </citation>
    <scope>NUCLEOTIDE SEQUENCE [LARGE SCALE GENOMIC DNA]</scope>
    <source>
        <strain evidence="3 4">ATCC 34112</strain>
    </source>
</reference>
<evidence type="ECO:0000256" key="2">
    <source>
        <dbReference type="SAM" id="MobiDB-lite"/>
    </source>
</evidence>
<accession>A0A1V9Y767</accession>
<gene>
    <name evidence="3" type="ORF">THRCLA_23340</name>
</gene>
<dbReference type="PANTHER" id="PTHR13082">
    <property type="entry name" value="SAP18"/>
    <property type="match status" value="1"/>
</dbReference>
<dbReference type="GO" id="GO:0005634">
    <property type="term" value="C:nucleus"/>
    <property type="evidence" value="ECO:0007669"/>
    <property type="project" value="TreeGrafter"/>
</dbReference>
<keyword evidence="4" id="KW-1185">Reference proteome</keyword>